<proteinExistence type="inferred from homology"/>
<comment type="caution">
    <text evidence="9">Lacks conserved residue(s) required for the propagation of feature annotation.</text>
</comment>
<gene>
    <name evidence="9 12" type="primary">lspA</name>
    <name evidence="12" type="ORF">K8V70_03845</name>
</gene>
<dbReference type="EMBL" id="DYUZ01000016">
    <property type="protein sequence ID" value="HJG36984.1"/>
    <property type="molecule type" value="Genomic_DNA"/>
</dbReference>
<comment type="pathway">
    <text evidence="9">Protein modification; lipoprotein biosynthesis (signal peptide cleavage).</text>
</comment>
<feature type="active site" evidence="9">
    <location>
        <position position="146"/>
    </location>
</feature>
<dbReference type="GO" id="GO:0006508">
    <property type="term" value="P:proteolysis"/>
    <property type="evidence" value="ECO:0007669"/>
    <property type="project" value="UniProtKB-KW"/>
</dbReference>
<keyword evidence="7 9" id="KW-1133">Transmembrane helix</keyword>
<protein>
    <recommendedName>
        <fullName evidence="9">Lipoprotein signal peptidase</fullName>
        <ecNumber evidence="9">3.4.23.36</ecNumber>
    </recommendedName>
    <alternativeName>
        <fullName evidence="9">Prolipoprotein signal peptidase</fullName>
    </alternativeName>
    <alternativeName>
        <fullName evidence="9">Signal peptidase II</fullName>
        <shortName evidence="9">SPase II</shortName>
    </alternativeName>
</protein>
<comment type="subcellular location">
    <subcellularLocation>
        <location evidence="9">Cell membrane</location>
        <topology evidence="9">Multi-pass membrane protein</topology>
    </subcellularLocation>
</comment>
<organism evidence="12 13">
    <name type="scientific">Enorma phocaeensis</name>
    <dbReference type="NCBI Taxonomy" id="1871019"/>
    <lineage>
        <taxon>Bacteria</taxon>
        <taxon>Bacillati</taxon>
        <taxon>Actinomycetota</taxon>
        <taxon>Coriobacteriia</taxon>
        <taxon>Coriobacteriales</taxon>
        <taxon>Coriobacteriaceae</taxon>
        <taxon>Enorma</taxon>
    </lineage>
</organism>
<evidence type="ECO:0000256" key="4">
    <source>
        <dbReference type="ARBA" id="ARBA00022692"/>
    </source>
</evidence>
<evidence type="ECO:0000256" key="6">
    <source>
        <dbReference type="ARBA" id="ARBA00022801"/>
    </source>
</evidence>
<evidence type="ECO:0000256" key="9">
    <source>
        <dbReference type="HAMAP-Rule" id="MF_00161"/>
    </source>
</evidence>
<reference evidence="12" key="2">
    <citation type="submission" date="2021-09" db="EMBL/GenBank/DDBJ databases">
        <authorList>
            <person name="Gilroy R."/>
        </authorList>
    </citation>
    <scope>NUCLEOTIDE SEQUENCE</scope>
    <source>
        <strain evidence="12">ChiHjej13B12-9602</strain>
    </source>
</reference>
<dbReference type="EC" id="3.4.23.36" evidence="9"/>
<evidence type="ECO:0000313" key="13">
    <source>
        <dbReference type="Proteomes" id="UP000753256"/>
    </source>
</evidence>
<keyword evidence="2 9" id="KW-1003">Cell membrane</keyword>
<evidence type="ECO:0000256" key="1">
    <source>
        <dbReference type="ARBA" id="ARBA00006139"/>
    </source>
</evidence>
<evidence type="ECO:0000256" key="3">
    <source>
        <dbReference type="ARBA" id="ARBA00022670"/>
    </source>
</evidence>
<feature type="active site" evidence="9">
    <location>
        <position position="130"/>
    </location>
</feature>
<dbReference type="Proteomes" id="UP000753256">
    <property type="component" value="Unassembled WGS sequence"/>
</dbReference>
<keyword evidence="6 9" id="KW-0378">Hydrolase</keyword>
<dbReference type="InterPro" id="IPR001872">
    <property type="entry name" value="Peptidase_A8"/>
</dbReference>
<sequence length="181" mass="19010">MPESNRSVAPQPRIAWRFAVMVPLAVAFVVIDQISKIEVRAAQSAGAFPIEVIRGVIGLEYVENRGAAFGLGDGFGWVFVLLAFVMVVASMAYLSRATLVSRFEVVGLGMVCGGAVGNAIDRVTQGFVTDFLTFRFFDFPSFNVADIGITVGVVVALIGFAVLSPANAASGEEEGGGADGR</sequence>
<comment type="similarity">
    <text evidence="1 9 11">Belongs to the peptidase A8 family.</text>
</comment>
<evidence type="ECO:0000256" key="8">
    <source>
        <dbReference type="ARBA" id="ARBA00023136"/>
    </source>
</evidence>
<feature type="transmembrane region" description="Helical" evidence="9">
    <location>
        <begin position="74"/>
        <end position="94"/>
    </location>
</feature>
<evidence type="ECO:0000313" key="12">
    <source>
        <dbReference type="EMBL" id="HJG36984.1"/>
    </source>
</evidence>
<dbReference type="PANTHER" id="PTHR33695:SF1">
    <property type="entry name" value="LIPOPROTEIN SIGNAL PEPTIDASE"/>
    <property type="match status" value="1"/>
</dbReference>
<evidence type="ECO:0000256" key="7">
    <source>
        <dbReference type="ARBA" id="ARBA00022989"/>
    </source>
</evidence>
<dbReference type="AlphaFoldDB" id="A0A921ITI2"/>
<dbReference type="NCBIfam" id="TIGR00077">
    <property type="entry name" value="lspA"/>
    <property type="match status" value="1"/>
</dbReference>
<dbReference type="PRINTS" id="PR00781">
    <property type="entry name" value="LIPOSIGPTASE"/>
</dbReference>
<evidence type="ECO:0000256" key="2">
    <source>
        <dbReference type="ARBA" id="ARBA00022475"/>
    </source>
</evidence>
<comment type="function">
    <text evidence="9 10">This protein specifically catalyzes the removal of signal peptides from prolipoproteins.</text>
</comment>
<evidence type="ECO:0000256" key="11">
    <source>
        <dbReference type="RuleBase" id="RU004181"/>
    </source>
</evidence>
<keyword evidence="8 9" id="KW-0472">Membrane</keyword>
<evidence type="ECO:0000256" key="5">
    <source>
        <dbReference type="ARBA" id="ARBA00022750"/>
    </source>
</evidence>
<dbReference type="GO" id="GO:0005886">
    <property type="term" value="C:plasma membrane"/>
    <property type="evidence" value="ECO:0007669"/>
    <property type="project" value="UniProtKB-SubCell"/>
</dbReference>
<reference evidence="12" key="1">
    <citation type="journal article" date="2021" name="PeerJ">
        <title>Extensive microbial diversity within the chicken gut microbiome revealed by metagenomics and culture.</title>
        <authorList>
            <person name="Gilroy R."/>
            <person name="Ravi A."/>
            <person name="Getino M."/>
            <person name="Pursley I."/>
            <person name="Horton D.L."/>
            <person name="Alikhan N.F."/>
            <person name="Baker D."/>
            <person name="Gharbi K."/>
            <person name="Hall N."/>
            <person name="Watson M."/>
            <person name="Adriaenssens E.M."/>
            <person name="Foster-Nyarko E."/>
            <person name="Jarju S."/>
            <person name="Secka A."/>
            <person name="Antonio M."/>
            <person name="Oren A."/>
            <person name="Chaudhuri R.R."/>
            <person name="La Ragione R."/>
            <person name="Hildebrand F."/>
            <person name="Pallen M.J."/>
        </authorList>
    </citation>
    <scope>NUCLEOTIDE SEQUENCE</scope>
    <source>
        <strain evidence="12">ChiHjej13B12-9602</strain>
    </source>
</reference>
<feature type="transmembrane region" description="Helical" evidence="9">
    <location>
        <begin position="14"/>
        <end position="31"/>
    </location>
</feature>
<keyword evidence="4 9" id="KW-0812">Transmembrane</keyword>
<comment type="catalytic activity">
    <reaction evidence="9 10">
        <text>Release of signal peptides from bacterial membrane prolipoproteins. Hydrolyzes -Xaa-Yaa-Zaa-|-(S,diacylglyceryl)Cys-, in which Xaa is hydrophobic (preferably Leu), and Yaa (Ala or Ser) and Zaa (Gly or Ala) have small, neutral side chains.</text>
        <dbReference type="EC" id="3.4.23.36"/>
    </reaction>
</comment>
<keyword evidence="3 9" id="KW-0645">Protease</keyword>
<accession>A0A921ITI2</accession>
<dbReference type="GO" id="GO:0004190">
    <property type="term" value="F:aspartic-type endopeptidase activity"/>
    <property type="evidence" value="ECO:0007669"/>
    <property type="project" value="UniProtKB-UniRule"/>
</dbReference>
<evidence type="ECO:0000256" key="10">
    <source>
        <dbReference type="RuleBase" id="RU000594"/>
    </source>
</evidence>
<dbReference type="RefSeq" id="WP_273189473.1">
    <property type="nucleotide sequence ID" value="NZ_DYUZ01000016.1"/>
</dbReference>
<keyword evidence="5 9" id="KW-0064">Aspartyl protease</keyword>
<comment type="caution">
    <text evidence="12">The sequence shown here is derived from an EMBL/GenBank/DDBJ whole genome shotgun (WGS) entry which is preliminary data.</text>
</comment>
<dbReference type="Pfam" id="PF01252">
    <property type="entry name" value="Peptidase_A8"/>
    <property type="match status" value="1"/>
</dbReference>
<dbReference type="PANTHER" id="PTHR33695">
    <property type="entry name" value="LIPOPROTEIN SIGNAL PEPTIDASE"/>
    <property type="match status" value="1"/>
</dbReference>
<name>A0A921ITI2_9ACTN</name>
<dbReference type="PROSITE" id="PS00855">
    <property type="entry name" value="SPASE_II"/>
    <property type="match status" value="1"/>
</dbReference>
<dbReference type="HAMAP" id="MF_00161">
    <property type="entry name" value="LspA"/>
    <property type="match status" value="1"/>
</dbReference>
<feature type="transmembrane region" description="Helical" evidence="9">
    <location>
        <begin position="142"/>
        <end position="163"/>
    </location>
</feature>